<dbReference type="GO" id="GO:0008441">
    <property type="term" value="F:3'(2'),5'-bisphosphate nucleotidase activity"/>
    <property type="evidence" value="ECO:0007669"/>
    <property type="project" value="UniProtKB-UniRule"/>
</dbReference>
<evidence type="ECO:0000256" key="1">
    <source>
        <dbReference type="ARBA" id="ARBA00001625"/>
    </source>
</evidence>
<comment type="function">
    <text evidence="9">Converts adenosine-3',5'-bisphosphate (PAP) to AMP.</text>
</comment>
<keyword evidence="8 9" id="KW-0472">Membrane</keyword>
<dbReference type="GO" id="GO:0050427">
    <property type="term" value="P:3'-phosphoadenosine 5'-phosphosulfate metabolic process"/>
    <property type="evidence" value="ECO:0007669"/>
    <property type="project" value="TreeGrafter"/>
</dbReference>
<dbReference type="SUPFAM" id="SSF56655">
    <property type="entry name" value="Carbohydrate phosphatase"/>
    <property type="match status" value="1"/>
</dbReference>
<dbReference type="Gene3D" id="3.40.190.80">
    <property type="match status" value="1"/>
</dbReference>
<comment type="similarity">
    <text evidence="2 9">Belongs to the inositol monophosphatase superfamily. CysQ family.</text>
</comment>
<dbReference type="GO" id="GO:0000287">
    <property type="term" value="F:magnesium ion binding"/>
    <property type="evidence" value="ECO:0007669"/>
    <property type="project" value="UniProtKB-UniRule"/>
</dbReference>
<comment type="catalytic activity">
    <reaction evidence="1 9">
        <text>adenosine 3',5'-bisphosphate + H2O = AMP + phosphate</text>
        <dbReference type="Rhea" id="RHEA:10040"/>
        <dbReference type="ChEBI" id="CHEBI:15377"/>
        <dbReference type="ChEBI" id="CHEBI:43474"/>
        <dbReference type="ChEBI" id="CHEBI:58343"/>
        <dbReference type="ChEBI" id="CHEBI:456215"/>
        <dbReference type="EC" id="3.1.3.7"/>
    </reaction>
</comment>
<evidence type="ECO:0000313" key="11">
    <source>
        <dbReference type="EMBL" id="ADI13869.1"/>
    </source>
</evidence>
<dbReference type="FunFam" id="3.30.540.10:FF:000007">
    <property type="entry name" value="3'(2'),5'-bisphosphate nucleotidase CysQ"/>
    <property type="match status" value="1"/>
</dbReference>
<dbReference type="OrthoDB" id="9772456at2"/>
<evidence type="ECO:0000256" key="8">
    <source>
        <dbReference type="ARBA" id="ARBA00023136"/>
    </source>
</evidence>
<dbReference type="InterPro" id="IPR020583">
    <property type="entry name" value="Inositol_monoP_metal-BS"/>
</dbReference>
<feature type="binding site" evidence="9">
    <location>
        <begin position="95"/>
        <end position="98"/>
    </location>
    <ligand>
        <name>substrate</name>
    </ligand>
</feature>
<feature type="binding site" evidence="9">
    <location>
        <position position="220"/>
    </location>
    <ligand>
        <name>substrate</name>
    </ligand>
</feature>
<accession>D7CTL2</accession>
<proteinExistence type="inferred from homology"/>
<dbReference type="EC" id="3.1.3.7" evidence="9"/>
<feature type="binding site" evidence="9">
    <location>
        <position position="93"/>
    </location>
    <ligand>
        <name>Mg(2+)</name>
        <dbReference type="ChEBI" id="CHEBI:18420"/>
        <label>1</label>
    </ligand>
</feature>
<dbReference type="HAMAP" id="MF_02095">
    <property type="entry name" value="CysQ"/>
    <property type="match status" value="1"/>
</dbReference>
<dbReference type="EMBL" id="CP002049">
    <property type="protein sequence ID" value="ADI13869.1"/>
    <property type="molecule type" value="Genomic_DNA"/>
</dbReference>
<keyword evidence="4" id="KW-0997">Cell inner membrane</keyword>
<dbReference type="KEGG" id="tra:Trad_0733"/>
<organism evidence="11 12">
    <name type="scientific">Truepera radiovictrix (strain DSM 17093 / CIP 108686 / LMG 22925 / RQ-24)</name>
    <dbReference type="NCBI Taxonomy" id="649638"/>
    <lineage>
        <taxon>Bacteria</taxon>
        <taxon>Thermotogati</taxon>
        <taxon>Deinococcota</taxon>
        <taxon>Deinococci</taxon>
        <taxon>Trueperales</taxon>
        <taxon>Trueperaceae</taxon>
        <taxon>Truepera</taxon>
    </lineage>
</organism>
<evidence type="ECO:0000256" key="6">
    <source>
        <dbReference type="ARBA" id="ARBA00022801"/>
    </source>
</evidence>
<dbReference type="Proteomes" id="UP000000379">
    <property type="component" value="Chromosome"/>
</dbReference>
<dbReference type="InterPro" id="IPR020550">
    <property type="entry name" value="Inositol_monophosphatase_CS"/>
</dbReference>
<dbReference type="GO" id="GO:0005886">
    <property type="term" value="C:plasma membrane"/>
    <property type="evidence" value="ECO:0007669"/>
    <property type="project" value="UniProtKB-SubCell"/>
</dbReference>
<feature type="binding site" evidence="9">
    <location>
        <position position="95"/>
    </location>
    <ligand>
        <name>Mg(2+)</name>
        <dbReference type="ChEBI" id="CHEBI:18420"/>
        <label>1</label>
    </ligand>
</feature>
<dbReference type="GO" id="GO:0046854">
    <property type="term" value="P:phosphatidylinositol phosphate biosynthetic process"/>
    <property type="evidence" value="ECO:0007669"/>
    <property type="project" value="InterPro"/>
</dbReference>
<gene>
    <name evidence="9" type="primary">cysQ</name>
    <name evidence="11" type="ordered locus">Trad_0733</name>
</gene>
<evidence type="ECO:0000256" key="4">
    <source>
        <dbReference type="ARBA" id="ARBA00022519"/>
    </source>
</evidence>
<keyword evidence="6 9" id="KW-0378">Hydrolase</keyword>
<evidence type="ECO:0000256" key="3">
    <source>
        <dbReference type="ARBA" id="ARBA00022475"/>
    </source>
</evidence>
<dbReference type="PROSITE" id="PS00630">
    <property type="entry name" value="IMP_2"/>
    <property type="match status" value="1"/>
</dbReference>
<dbReference type="PRINTS" id="PR00377">
    <property type="entry name" value="IMPHPHTASES"/>
</dbReference>
<reference evidence="12" key="1">
    <citation type="submission" date="2010-05" db="EMBL/GenBank/DDBJ databases">
        <title>The complete genome of Truepera radiovictris DSM 17093.</title>
        <authorList>
            <consortium name="US DOE Joint Genome Institute (JGI-PGF)"/>
            <person name="Lucas S."/>
            <person name="Copeland A."/>
            <person name="Lapidus A."/>
            <person name="Glavina del Rio T."/>
            <person name="Dalin E."/>
            <person name="Tice H."/>
            <person name="Bruce D."/>
            <person name="Goodwin L."/>
            <person name="Pitluck S."/>
            <person name="Kyrpides N."/>
            <person name="Mavromatis K."/>
            <person name="Ovchinnikova G."/>
            <person name="Munk A.C."/>
            <person name="Detter J.C."/>
            <person name="Han C."/>
            <person name="Tapia R."/>
            <person name="Land M."/>
            <person name="Hauser L."/>
            <person name="Markowitz V."/>
            <person name="Cheng J.-F."/>
            <person name="Hugenholtz P."/>
            <person name="Woyke T."/>
            <person name="Wu D."/>
            <person name="Tindall B."/>
            <person name="Pomrenke H.G."/>
            <person name="Brambilla E."/>
            <person name="Klenk H.-P."/>
            <person name="Eisen J.A."/>
        </authorList>
    </citation>
    <scope>NUCLEOTIDE SEQUENCE [LARGE SCALE GENOMIC DNA]</scope>
    <source>
        <strain evidence="12">DSM 17093 / CIP 108686 / LMG 22925 / RQ-24</strain>
    </source>
</reference>
<dbReference type="InterPro" id="IPR006240">
    <property type="entry name" value="CysQ"/>
</dbReference>
<feature type="binding site" evidence="9">
    <location>
        <position position="96"/>
    </location>
    <ligand>
        <name>Mg(2+)</name>
        <dbReference type="ChEBI" id="CHEBI:18420"/>
        <label>2</label>
    </ligand>
</feature>
<dbReference type="CDD" id="cd01638">
    <property type="entry name" value="CysQ"/>
    <property type="match status" value="1"/>
</dbReference>
<feature type="binding site" evidence="9">
    <location>
        <position position="73"/>
    </location>
    <ligand>
        <name>substrate</name>
    </ligand>
</feature>
<dbReference type="GO" id="GO:0000103">
    <property type="term" value="P:sulfate assimilation"/>
    <property type="evidence" value="ECO:0007669"/>
    <property type="project" value="TreeGrafter"/>
</dbReference>
<dbReference type="PANTHER" id="PTHR43028">
    <property type="entry name" value="3'(2'),5'-BISPHOSPHATE NUCLEOTIDASE 1"/>
    <property type="match status" value="1"/>
</dbReference>
<keyword evidence="5 9" id="KW-0479">Metal-binding</keyword>
<dbReference type="STRING" id="649638.Trad_0733"/>
<dbReference type="Pfam" id="PF00459">
    <property type="entry name" value="Inositol_P"/>
    <property type="match status" value="1"/>
</dbReference>
<dbReference type="AlphaFoldDB" id="D7CTL2"/>
<dbReference type="PROSITE" id="PS00629">
    <property type="entry name" value="IMP_1"/>
    <property type="match status" value="1"/>
</dbReference>
<dbReference type="RefSeq" id="WP_013177241.1">
    <property type="nucleotide sequence ID" value="NC_014221.1"/>
</dbReference>
<feature type="binding site" evidence="9">
    <location>
        <position position="73"/>
    </location>
    <ligand>
        <name>Mg(2+)</name>
        <dbReference type="ChEBI" id="CHEBI:18420"/>
        <label>1</label>
    </ligand>
</feature>
<keyword evidence="12" id="KW-1185">Reference proteome</keyword>
<dbReference type="InterPro" id="IPR000760">
    <property type="entry name" value="Inositol_monophosphatase-like"/>
</dbReference>
<dbReference type="Gene3D" id="3.30.540.10">
    <property type="entry name" value="Fructose-1,6-Bisphosphatase, subunit A, domain 1"/>
    <property type="match status" value="1"/>
</dbReference>
<evidence type="ECO:0000256" key="2">
    <source>
        <dbReference type="ARBA" id="ARBA00005289"/>
    </source>
</evidence>
<evidence type="ECO:0000256" key="9">
    <source>
        <dbReference type="HAMAP-Rule" id="MF_02095"/>
    </source>
</evidence>
<dbReference type="PANTHER" id="PTHR43028:SF5">
    <property type="entry name" value="3'(2'),5'-BISPHOSPHATE NUCLEOTIDASE 1"/>
    <property type="match status" value="1"/>
</dbReference>
<evidence type="ECO:0000313" key="12">
    <source>
        <dbReference type="Proteomes" id="UP000000379"/>
    </source>
</evidence>
<evidence type="ECO:0000256" key="7">
    <source>
        <dbReference type="ARBA" id="ARBA00022842"/>
    </source>
</evidence>
<sequence>MSSDPEATKDLAAELIALAERAGVAIMEVYERTDFGTTTKADDSPLTQADLASHRLIVEGLKALTPEVPVLSEESKTVPFAARRQWPRFWLVDPLDGTKEFIKRNGEFTVNIALIEGGAPVLGVVHAPALALTYWAAAGVGAFKGPGQQNPLTAARFQGGTLNLVASRSHAGAETEALVAALREDLEVALVSIGSSLKLCLVADGQAHLYPRFGPTMEWDTAAAQCVVEAAGGFVRAARGERLRYNKENLRNPYFIAAADEALFERVRSALQPSAL</sequence>
<dbReference type="NCBIfam" id="TIGR01331">
    <property type="entry name" value="bisphos_cysQ"/>
    <property type="match status" value="1"/>
</dbReference>
<evidence type="ECO:0000256" key="10">
    <source>
        <dbReference type="PIRSR" id="PIRSR600760-2"/>
    </source>
</evidence>
<comment type="subcellular location">
    <subcellularLocation>
        <location evidence="9">Cell membrane</location>
        <topology evidence="9">Peripheral membrane protein</topology>
        <orientation evidence="9">Cytoplasmic side</orientation>
    </subcellularLocation>
</comment>
<feature type="binding site" evidence="10">
    <location>
        <position position="95"/>
    </location>
    <ligand>
        <name>Mg(2+)</name>
        <dbReference type="ChEBI" id="CHEBI:18420"/>
        <label>1</label>
        <note>catalytic</note>
    </ligand>
</feature>
<dbReference type="HOGENOM" id="CLU_044118_3_0_0"/>
<dbReference type="eggNOG" id="COG1218">
    <property type="taxonomic scope" value="Bacteria"/>
</dbReference>
<feature type="binding site" evidence="10">
    <location>
        <position position="96"/>
    </location>
    <ligand>
        <name>Mg(2+)</name>
        <dbReference type="ChEBI" id="CHEBI:18420"/>
        <label>1</label>
        <note>catalytic</note>
    </ligand>
</feature>
<protein>
    <recommendedName>
        <fullName evidence="9">3'(2'),5'-bisphosphate nucleotidase CysQ</fullName>
        <ecNumber evidence="9">3.1.3.7</ecNumber>
    </recommendedName>
    <alternativeName>
        <fullName evidence="9">3'(2'),5-bisphosphonucleoside 3'(2')-phosphohydrolase</fullName>
    </alternativeName>
    <alternativeName>
        <fullName evidence="9">3'-phosphoadenosine 5'-phosphate phosphatase</fullName>
        <shortName evidence="9">PAP phosphatase</shortName>
    </alternativeName>
</protein>
<name>D7CTL2_TRURR</name>
<evidence type="ECO:0000256" key="5">
    <source>
        <dbReference type="ARBA" id="ARBA00022723"/>
    </source>
</evidence>
<feature type="binding site" evidence="10">
    <location>
        <position position="73"/>
    </location>
    <ligand>
        <name>Mg(2+)</name>
        <dbReference type="ChEBI" id="CHEBI:18420"/>
        <label>1</label>
        <note>catalytic</note>
    </ligand>
</feature>
<feature type="binding site" evidence="9 10">
    <location>
        <position position="220"/>
    </location>
    <ligand>
        <name>Mg(2+)</name>
        <dbReference type="ChEBI" id="CHEBI:18420"/>
        <label>2</label>
    </ligand>
</feature>
<comment type="cofactor">
    <cofactor evidence="9 10">
        <name>Mg(2+)</name>
        <dbReference type="ChEBI" id="CHEBI:18420"/>
    </cofactor>
</comment>
<feature type="binding site" evidence="9 10">
    <location>
        <position position="93"/>
    </location>
    <ligand>
        <name>Mg(2+)</name>
        <dbReference type="ChEBI" id="CHEBI:18420"/>
        <label>2</label>
    </ligand>
</feature>
<keyword evidence="7 9" id="KW-0460">Magnesium</keyword>
<keyword evidence="3 9" id="KW-1003">Cell membrane</keyword>
<reference evidence="11 12" key="2">
    <citation type="journal article" date="2011" name="Stand. Genomic Sci.">
        <title>Complete genome sequence of Truepera radiovictrix type strain (RQ-24).</title>
        <authorList>
            <person name="Ivanova N."/>
            <person name="Rohde C."/>
            <person name="Munk C."/>
            <person name="Nolan M."/>
            <person name="Lucas S."/>
            <person name="Del Rio T.G."/>
            <person name="Tice H."/>
            <person name="Deshpande S."/>
            <person name="Cheng J.F."/>
            <person name="Tapia R."/>
            <person name="Han C."/>
            <person name="Goodwin L."/>
            <person name="Pitluck S."/>
            <person name="Liolios K."/>
            <person name="Mavromatis K."/>
            <person name="Mikhailova N."/>
            <person name="Pati A."/>
            <person name="Chen A."/>
            <person name="Palaniappan K."/>
            <person name="Land M."/>
            <person name="Hauser L."/>
            <person name="Chang Y.J."/>
            <person name="Jeffries C.D."/>
            <person name="Brambilla E."/>
            <person name="Rohde M."/>
            <person name="Goker M."/>
            <person name="Tindall B.J."/>
            <person name="Woyke T."/>
            <person name="Bristow J."/>
            <person name="Eisen J.A."/>
            <person name="Markowitz V."/>
            <person name="Hugenholtz P."/>
            <person name="Kyrpides N.C."/>
            <person name="Klenk H.P."/>
            <person name="Lapidus A."/>
        </authorList>
    </citation>
    <scope>NUCLEOTIDE SEQUENCE [LARGE SCALE GENOMIC DNA]</scope>
    <source>
        <strain evidence="12">DSM 17093 / CIP 108686 / LMG 22925 / RQ-24</strain>
    </source>
</reference>
<dbReference type="InterPro" id="IPR050725">
    <property type="entry name" value="CysQ/Inositol_MonoPase"/>
</dbReference>